<keyword evidence="1" id="KW-1133">Transmembrane helix</keyword>
<dbReference type="EMBL" id="JASNQZ010000003">
    <property type="protein sequence ID" value="KAL0959366.1"/>
    <property type="molecule type" value="Genomic_DNA"/>
</dbReference>
<proteinExistence type="predicted"/>
<keyword evidence="1" id="KW-0472">Membrane</keyword>
<name>A0ABR3JW85_9AGAR</name>
<keyword evidence="1" id="KW-0812">Transmembrane</keyword>
<gene>
    <name evidence="3" type="ORF">HGRIS_014620</name>
</gene>
<feature type="transmembrane region" description="Helical" evidence="1">
    <location>
        <begin position="251"/>
        <end position="278"/>
    </location>
</feature>
<sequence length="298" mass="30882">MPSFATLTAYATLAFAALTSAAPHSSCSPDLVDAGIAAIAALPPIEVANAKQDVHKRDLVDVEALLKVITGKIAVANAEQNVHQRDFDAVDIDALVEVITGPVSAFNAKQNVARQLDGTPVAPILALLGAAKLPRSELRSLPVILADVQAKVKTHTDKLAALVSAEVTVEVLTPIVKEISAILISATAEVKLLIGLPLEVVLAVSGKVLTITECAHIVVGVVELILLALAGVLKVVAVAKVDVILPLLTGVGLLVGELLACIFLAVHGLLAVVLTLICKIVPTLFRLKLDAVIVLFGL</sequence>
<feature type="chain" id="PRO_5047049527" evidence="2">
    <location>
        <begin position="22"/>
        <end position="298"/>
    </location>
</feature>
<feature type="signal peptide" evidence="2">
    <location>
        <begin position="1"/>
        <end position="21"/>
    </location>
</feature>
<keyword evidence="4" id="KW-1185">Reference proteome</keyword>
<keyword evidence="2" id="KW-0732">Signal</keyword>
<reference evidence="4" key="1">
    <citation type="submission" date="2024-06" db="EMBL/GenBank/DDBJ databases">
        <title>Multi-omics analyses provide insights into the biosynthesis of the anticancer antibiotic pleurotin in Hohenbuehelia grisea.</title>
        <authorList>
            <person name="Weaver J.A."/>
            <person name="Alberti F."/>
        </authorList>
    </citation>
    <scope>NUCLEOTIDE SEQUENCE [LARGE SCALE GENOMIC DNA]</scope>
    <source>
        <strain evidence="4">T-177</strain>
    </source>
</reference>
<protein>
    <submittedName>
        <fullName evidence="3">Uncharacterized protein</fullName>
    </submittedName>
</protein>
<evidence type="ECO:0000256" key="2">
    <source>
        <dbReference type="SAM" id="SignalP"/>
    </source>
</evidence>
<comment type="caution">
    <text evidence="3">The sequence shown here is derived from an EMBL/GenBank/DDBJ whole genome shotgun (WGS) entry which is preliminary data.</text>
</comment>
<organism evidence="3 4">
    <name type="scientific">Hohenbuehelia grisea</name>
    <dbReference type="NCBI Taxonomy" id="104357"/>
    <lineage>
        <taxon>Eukaryota</taxon>
        <taxon>Fungi</taxon>
        <taxon>Dikarya</taxon>
        <taxon>Basidiomycota</taxon>
        <taxon>Agaricomycotina</taxon>
        <taxon>Agaricomycetes</taxon>
        <taxon>Agaricomycetidae</taxon>
        <taxon>Agaricales</taxon>
        <taxon>Pleurotineae</taxon>
        <taxon>Pleurotaceae</taxon>
        <taxon>Hohenbuehelia</taxon>
    </lineage>
</organism>
<feature type="transmembrane region" description="Helical" evidence="1">
    <location>
        <begin position="217"/>
        <end position="239"/>
    </location>
</feature>
<evidence type="ECO:0000256" key="1">
    <source>
        <dbReference type="SAM" id="Phobius"/>
    </source>
</evidence>
<dbReference type="Proteomes" id="UP001556367">
    <property type="component" value="Unassembled WGS sequence"/>
</dbReference>
<accession>A0ABR3JW85</accession>
<evidence type="ECO:0000313" key="3">
    <source>
        <dbReference type="EMBL" id="KAL0959366.1"/>
    </source>
</evidence>
<evidence type="ECO:0000313" key="4">
    <source>
        <dbReference type="Proteomes" id="UP001556367"/>
    </source>
</evidence>